<dbReference type="Pfam" id="PF01032">
    <property type="entry name" value="FecCD"/>
    <property type="match status" value="1"/>
</dbReference>
<evidence type="ECO:0000256" key="1">
    <source>
        <dbReference type="ARBA" id="ARBA00004651"/>
    </source>
</evidence>
<dbReference type="Gene3D" id="1.10.3470.10">
    <property type="entry name" value="ABC transporter involved in vitamin B12 uptake, BtuC"/>
    <property type="match status" value="1"/>
</dbReference>
<dbReference type="Proteomes" id="UP001490330">
    <property type="component" value="Unassembled WGS sequence"/>
</dbReference>
<evidence type="ECO:0000256" key="7">
    <source>
        <dbReference type="ARBA" id="ARBA00023136"/>
    </source>
</evidence>
<evidence type="ECO:0000256" key="6">
    <source>
        <dbReference type="ARBA" id="ARBA00022989"/>
    </source>
</evidence>
<dbReference type="EMBL" id="JBEPCV010000092">
    <property type="protein sequence ID" value="MER6909975.1"/>
    <property type="molecule type" value="Genomic_DNA"/>
</dbReference>
<gene>
    <name evidence="10" type="ORF">ABT322_41060</name>
</gene>
<dbReference type="RefSeq" id="WP_350815358.1">
    <property type="nucleotide sequence ID" value="NZ_JBEPCV010000092.1"/>
</dbReference>
<comment type="subcellular location">
    <subcellularLocation>
        <location evidence="1">Cell membrane</location>
        <topology evidence="1">Multi-pass membrane protein</topology>
    </subcellularLocation>
</comment>
<evidence type="ECO:0000256" key="9">
    <source>
        <dbReference type="SAM" id="Phobius"/>
    </source>
</evidence>
<keyword evidence="7 9" id="KW-0472">Membrane</keyword>
<feature type="compositionally biased region" description="Low complexity" evidence="8">
    <location>
        <begin position="116"/>
        <end position="130"/>
    </location>
</feature>
<keyword evidence="11" id="KW-1185">Reference proteome</keyword>
<feature type="region of interest" description="Disordered" evidence="8">
    <location>
        <begin position="116"/>
        <end position="149"/>
    </location>
</feature>
<sequence length="149" mass="14999">ASGGAADRGLGFLARPAPVLAHLVGGPAATAMAVAAAGPVPFVAMAAPRLARRITRPAGPNVPPAGEAGTLRVTAADLATQRLAGSGLYRPACDPADAGPERRRLLGVLGDRLRALPPSAAAPAHPAGRGPRTHNRRDRTGGPRVRTVQ</sequence>
<evidence type="ECO:0000256" key="2">
    <source>
        <dbReference type="ARBA" id="ARBA00007935"/>
    </source>
</evidence>
<evidence type="ECO:0000256" key="3">
    <source>
        <dbReference type="ARBA" id="ARBA00022448"/>
    </source>
</evidence>
<name>A0ABV1VU05_9ACTN</name>
<dbReference type="InterPro" id="IPR037294">
    <property type="entry name" value="ABC_BtuC-like"/>
</dbReference>
<comment type="similarity">
    <text evidence="2">Belongs to the binding-protein-dependent transport system permease family. FecCD subfamily.</text>
</comment>
<evidence type="ECO:0000313" key="11">
    <source>
        <dbReference type="Proteomes" id="UP001490330"/>
    </source>
</evidence>
<feature type="non-terminal residue" evidence="10">
    <location>
        <position position="1"/>
    </location>
</feature>
<dbReference type="InterPro" id="IPR000522">
    <property type="entry name" value="ABC_transptr_permease_BtuC"/>
</dbReference>
<keyword evidence="3" id="KW-0813">Transport</keyword>
<feature type="transmembrane region" description="Helical" evidence="9">
    <location>
        <begin position="20"/>
        <end position="47"/>
    </location>
</feature>
<organism evidence="10 11">
    <name type="scientific">Streptomyces flaveolus</name>
    <dbReference type="NCBI Taxonomy" id="67297"/>
    <lineage>
        <taxon>Bacteria</taxon>
        <taxon>Bacillati</taxon>
        <taxon>Actinomycetota</taxon>
        <taxon>Actinomycetes</taxon>
        <taxon>Kitasatosporales</taxon>
        <taxon>Streptomycetaceae</taxon>
        <taxon>Streptomyces</taxon>
    </lineage>
</organism>
<protein>
    <submittedName>
        <fullName evidence="10">Iron chelate uptake ABC transporter family permease subunit</fullName>
    </submittedName>
</protein>
<proteinExistence type="inferred from homology"/>
<reference evidence="10 11" key="1">
    <citation type="submission" date="2024-06" db="EMBL/GenBank/DDBJ databases">
        <title>The Natural Products Discovery Center: Release of the First 8490 Sequenced Strains for Exploring Actinobacteria Biosynthetic Diversity.</title>
        <authorList>
            <person name="Kalkreuter E."/>
            <person name="Kautsar S.A."/>
            <person name="Yang D."/>
            <person name="Bader C.D."/>
            <person name="Teijaro C.N."/>
            <person name="Fluegel L."/>
            <person name="Davis C.M."/>
            <person name="Simpson J.R."/>
            <person name="Lauterbach L."/>
            <person name="Steele A.D."/>
            <person name="Gui C."/>
            <person name="Meng S."/>
            <person name="Li G."/>
            <person name="Viehrig K."/>
            <person name="Ye F."/>
            <person name="Su P."/>
            <person name="Kiefer A.F."/>
            <person name="Nichols A."/>
            <person name="Cepeda A.J."/>
            <person name="Yan W."/>
            <person name="Fan B."/>
            <person name="Jiang Y."/>
            <person name="Adhikari A."/>
            <person name="Zheng C.-J."/>
            <person name="Schuster L."/>
            <person name="Cowan T.M."/>
            <person name="Smanski M.J."/>
            <person name="Chevrette M.G."/>
            <person name="De Carvalho L.P.S."/>
            <person name="Shen B."/>
        </authorList>
    </citation>
    <scope>NUCLEOTIDE SEQUENCE [LARGE SCALE GENOMIC DNA]</scope>
    <source>
        <strain evidence="10 11">NPDC000632</strain>
    </source>
</reference>
<keyword evidence="5 9" id="KW-0812">Transmembrane</keyword>
<dbReference type="SUPFAM" id="SSF81345">
    <property type="entry name" value="ABC transporter involved in vitamin B12 uptake, BtuC"/>
    <property type="match status" value="1"/>
</dbReference>
<evidence type="ECO:0000256" key="4">
    <source>
        <dbReference type="ARBA" id="ARBA00022475"/>
    </source>
</evidence>
<evidence type="ECO:0000313" key="10">
    <source>
        <dbReference type="EMBL" id="MER6909975.1"/>
    </source>
</evidence>
<keyword evidence="4" id="KW-1003">Cell membrane</keyword>
<keyword evidence="6 9" id="KW-1133">Transmembrane helix</keyword>
<evidence type="ECO:0000256" key="8">
    <source>
        <dbReference type="SAM" id="MobiDB-lite"/>
    </source>
</evidence>
<accession>A0ABV1VU05</accession>
<comment type="caution">
    <text evidence="10">The sequence shown here is derived from an EMBL/GenBank/DDBJ whole genome shotgun (WGS) entry which is preliminary data.</text>
</comment>
<evidence type="ECO:0000256" key="5">
    <source>
        <dbReference type="ARBA" id="ARBA00022692"/>
    </source>
</evidence>